<evidence type="ECO:0008006" key="3">
    <source>
        <dbReference type="Google" id="ProtNLM"/>
    </source>
</evidence>
<protein>
    <recommendedName>
        <fullName evidence="3">50S ribosomal protein L35</fullName>
    </recommendedName>
</protein>
<dbReference type="RefSeq" id="WP_200749010.1">
    <property type="nucleotide sequence ID" value="NZ_JAEOAH010000012.1"/>
</dbReference>
<accession>A0ABS1H761</accession>
<evidence type="ECO:0000313" key="1">
    <source>
        <dbReference type="EMBL" id="MBK3495260.1"/>
    </source>
</evidence>
<name>A0ABS1H761_9BACL</name>
<dbReference type="EMBL" id="JAEOAH010000012">
    <property type="protein sequence ID" value="MBK3495260.1"/>
    <property type="molecule type" value="Genomic_DNA"/>
</dbReference>
<organism evidence="1 2">
    <name type="scientific">Viridibacillus soli</name>
    <dbReference type="NCBI Taxonomy" id="2798301"/>
    <lineage>
        <taxon>Bacteria</taxon>
        <taxon>Bacillati</taxon>
        <taxon>Bacillota</taxon>
        <taxon>Bacilli</taxon>
        <taxon>Bacillales</taxon>
        <taxon>Caryophanaceae</taxon>
        <taxon>Viridibacillus</taxon>
    </lineage>
</organism>
<keyword evidence="2" id="KW-1185">Reference proteome</keyword>
<comment type="caution">
    <text evidence="1">The sequence shown here is derived from an EMBL/GenBank/DDBJ whole genome shotgun (WGS) entry which is preliminary data.</text>
</comment>
<proteinExistence type="predicted"/>
<dbReference type="Proteomes" id="UP000618943">
    <property type="component" value="Unassembled WGS sequence"/>
</dbReference>
<sequence>MAMSKAKRRRKHVLRNLGKDVTTHRGEVTFSTHTRLTKTKKDKLQVQFHKHKKISYKFNFINTKSISREIIIPVEMLF</sequence>
<gene>
    <name evidence="1" type="ORF">JFL43_10430</name>
</gene>
<evidence type="ECO:0000313" key="2">
    <source>
        <dbReference type="Proteomes" id="UP000618943"/>
    </source>
</evidence>
<reference evidence="1 2" key="1">
    <citation type="submission" date="2020-12" db="EMBL/GenBank/DDBJ databases">
        <title>YIM B01967 draft genome.</title>
        <authorList>
            <person name="Yan X."/>
        </authorList>
    </citation>
    <scope>NUCLEOTIDE SEQUENCE [LARGE SCALE GENOMIC DNA]</scope>
    <source>
        <strain evidence="1 2">YIM B01967</strain>
    </source>
</reference>